<dbReference type="Proteomes" id="UP000295510">
    <property type="component" value="Unassembled WGS sequence"/>
</dbReference>
<feature type="domain" description="Metallo-beta-lactamase" evidence="1">
    <location>
        <begin position="23"/>
        <end position="208"/>
    </location>
</feature>
<gene>
    <name evidence="2" type="ORF">DFR43_1115</name>
</gene>
<keyword evidence="3" id="KW-1185">Reference proteome</keyword>
<sequence>MTLPHDSPALPEGLQVWERGWLSSNSVLIDGPPGPTLIDSGYCTHADQTLALVSAALGQRPLAGLINTHLHSDHCGGNAALQARYPGLRTWIPPGHADAVARWDMDTLTYQATGQHCPRFRHDAVLTPGTAVSLGGRGWVIHAAPGHDPHAVLLHEPDSGVLISGDALWENGFGVVFPELDGESAFDEVGATLDLIESLQPRLVIPGHGRPFGGPAAVAGALARARSRLRQFIDDPQRHTRYALKVLLKFKLLEWQRAPYDAFMAWARQTPYLVQQHRRHAGGEAIDDWLAQILQDLATSGAARLEPGWVIDA</sequence>
<dbReference type="InterPro" id="IPR050855">
    <property type="entry name" value="NDM-1-like"/>
</dbReference>
<dbReference type="SUPFAM" id="SSF56281">
    <property type="entry name" value="Metallo-hydrolase/oxidoreductase"/>
    <property type="match status" value="1"/>
</dbReference>
<dbReference type="OrthoDB" id="2971563at2"/>
<dbReference type="EMBL" id="SNYL01000011">
    <property type="protein sequence ID" value="TDQ41751.1"/>
    <property type="molecule type" value="Genomic_DNA"/>
</dbReference>
<dbReference type="PANTHER" id="PTHR42951">
    <property type="entry name" value="METALLO-BETA-LACTAMASE DOMAIN-CONTAINING"/>
    <property type="match status" value="1"/>
</dbReference>
<dbReference type="AlphaFoldDB" id="A0A4R6U679"/>
<comment type="caution">
    <text evidence="2">The sequence shown here is derived from an EMBL/GenBank/DDBJ whole genome shotgun (WGS) entry which is preliminary data.</text>
</comment>
<proteinExistence type="predicted"/>
<dbReference type="PANTHER" id="PTHR42951:SF14">
    <property type="entry name" value="METALLO-BETA-LACTAMASE SUPERFAMILY PROTEIN"/>
    <property type="match status" value="1"/>
</dbReference>
<dbReference type="SMART" id="SM00849">
    <property type="entry name" value="Lactamase_B"/>
    <property type="match status" value="1"/>
</dbReference>
<organism evidence="2 3">
    <name type="scientific">Tepidicella xavieri</name>
    <dbReference type="NCBI Taxonomy" id="360241"/>
    <lineage>
        <taxon>Bacteria</taxon>
        <taxon>Pseudomonadati</taxon>
        <taxon>Pseudomonadota</taxon>
        <taxon>Betaproteobacteria</taxon>
        <taxon>Burkholderiales</taxon>
        <taxon>Tepidicella</taxon>
    </lineage>
</organism>
<accession>A0A4R6U679</accession>
<evidence type="ECO:0000259" key="1">
    <source>
        <dbReference type="SMART" id="SM00849"/>
    </source>
</evidence>
<dbReference type="InterPro" id="IPR036866">
    <property type="entry name" value="RibonucZ/Hydroxyglut_hydro"/>
</dbReference>
<keyword evidence="2" id="KW-0378">Hydrolase</keyword>
<evidence type="ECO:0000313" key="2">
    <source>
        <dbReference type="EMBL" id="TDQ41751.1"/>
    </source>
</evidence>
<protein>
    <submittedName>
        <fullName evidence="2">Glyoxylase-like metal-dependent hydrolase (Beta-lactamase superfamily II)</fullName>
    </submittedName>
</protein>
<dbReference type="InterPro" id="IPR001279">
    <property type="entry name" value="Metallo-B-lactamas"/>
</dbReference>
<dbReference type="GO" id="GO:0016787">
    <property type="term" value="F:hydrolase activity"/>
    <property type="evidence" value="ECO:0007669"/>
    <property type="project" value="UniProtKB-KW"/>
</dbReference>
<dbReference type="RefSeq" id="WP_133598100.1">
    <property type="nucleotide sequence ID" value="NZ_SNYL01000011.1"/>
</dbReference>
<name>A0A4R6U679_9BURK</name>
<dbReference type="Pfam" id="PF00753">
    <property type="entry name" value="Lactamase_B"/>
    <property type="match status" value="1"/>
</dbReference>
<dbReference type="CDD" id="cd06262">
    <property type="entry name" value="metallo-hydrolase-like_MBL-fold"/>
    <property type="match status" value="1"/>
</dbReference>
<dbReference type="Gene3D" id="3.60.15.10">
    <property type="entry name" value="Ribonuclease Z/Hydroxyacylglutathione hydrolase-like"/>
    <property type="match status" value="1"/>
</dbReference>
<evidence type="ECO:0000313" key="3">
    <source>
        <dbReference type="Proteomes" id="UP000295510"/>
    </source>
</evidence>
<reference evidence="2 3" key="1">
    <citation type="submission" date="2019-03" db="EMBL/GenBank/DDBJ databases">
        <title>Genomic Encyclopedia of Type Strains, Phase IV (KMG-IV): sequencing the most valuable type-strain genomes for metagenomic binning, comparative biology and taxonomic classification.</title>
        <authorList>
            <person name="Goeker M."/>
        </authorList>
    </citation>
    <scope>NUCLEOTIDE SEQUENCE [LARGE SCALE GENOMIC DNA]</scope>
    <source>
        <strain evidence="2 3">DSM 19605</strain>
    </source>
</reference>